<evidence type="ECO:0000313" key="1">
    <source>
        <dbReference type="EMBL" id="MBM4567626.1"/>
    </source>
</evidence>
<sequence length="262" mass="28586">MSDPITPALAHRVLDALEQSPHIGPDGSLSALFIIRDAVKAWEAESAREVEVLQLAKRLVQEEFGGYNQWHDLSTSEQERRIQYVKFILAFLAADGRLLPEGGTGAAQERLLRNPETIARVQKAQAERDQAVRVEVTPPAVSVPDSGEAGTRAAPAHNPWDFACVRHIAGEPTRDGEWCVTCRPAAYIPDSGPDGTPEKPWPTWQEVPEGVKYRSADGCYCFVNRNGSRFPAGSAGESKFRSSFSDVVMGTLAPFVRVGGMS</sequence>
<evidence type="ECO:0000313" key="2">
    <source>
        <dbReference type="Proteomes" id="UP000808906"/>
    </source>
</evidence>
<accession>A0A9Q2PQB0</accession>
<organism evidence="1 2">
    <name type="scientific">Rhodococcus hoagii</name>
    <name type="common">Corynebacterium equii</name>
    <dbReference type="NCBI Taxonomy" id="43767"/>
    <lineage>
        <taxon>Bacteria</taxon>
        <taxon>Bacillati</taxon>
        <taxon>Actinomycetota</taxon>
        <taxon>Actinomycetes</taxon>
        <taxon>Mycobacteriales</taxon>
        <taxon>Nocardiaceae</taxon>
        <taxon>Prescottella</taxon>
    </lineage>
</organism>
<proteinExistence type="predicted"/>
<dbReference type="EMBL" id="WUXR01000013">
    <property type="protein sequence ID" value="MBM4567626.1"/>
    <property type="molecule type" value="Genomic_DNA"/>
</dbReference>
<gene>
    <name evidence="1" type="ORF">GS441_20065</name>
</gene>
<reference evidence="1" key="1">
    <citation type="submission" date="2019-11" db="EMBL/GenBank/DDBJ databases">
        <title>Spread of Macrolides and rifampicin resistant Rhodococcus equi in clinical isolates in the USA.</title>
        <authorList>
            <person name="Alvarez-Narvaez S."/>
            <person name="Huber L."/>
            <person name="Cohen N.D."/>
            <person name="Slovis N."/>
            <person name="Greiter M."/>
            <person name="Giguere S."/>
            <person name="Hart K."/>
        </authorList>
    </citation>
    <scope>NUCLEOTIDE SEQUENCE</scope>
    <source>
        <strain evidence="1">Lh_17</strain>
    </source>
</reference>
<comment type="caution">
    <text evidence="1">The sequence shown here is derived from an EMBL/GenBank/DDBJ whole genome shotgun (WGS) entry which is preliminary data.</text>
</comment>
<name>A0A9Q2PQB0_RHOHA</name>
<protein>
    <submittedName>
        <fullName evidence="1">Uncharacterized protein</fullName>
    </submittedName>
</protein>
<dbReference type="Proteomes" id="UP000808906">
    <property type="component" value="Unassembled WGS sequence"/>
</dbReference>
<dbReference type="AlphaFoldDB" id="A0A9Q2PQB0"/>